<evidence type="ECO:0000256" key="6">
    <source>
        <dbReference type="ARBA" id="ARBA00022847"/>
    </source>
</evidence>
<dbReference type="EMBL" id="VJNC01000003">
    <property type="protein sequence ID" value="TSE23339.1"/>
    <property type="molecule type" value="Genomic_DNA"/>
</dbReference>
<dbReference type="AlphaFoldDB" id="A0A4R3LN59"/>
<dbReference type="OrthoDB" id="9764416at2"/>
<gene>
    <name evidence="13" type="primary">actP_2</name>
    <name evidence="12" type="ORF">EDC36_101228</name>
    <name evidence="13" type="ORF">Tigna_00722</name>
</gene>
<dbReference type="InterPro" id="IPR038377">
    <property type="entry name" value="Na/Glc_symporter_sf"/>
</dbReference>
<keyword evidence="15" id="KW-1185">Reference proteome</keyword>
<sequence length="695" mass="73757">MQPPTADVPSQRVLLRLYARFTLAFVLFTVLLGALEHLGVSRMAIGLTFLLATLGVYATIGLAARTVDATEYYVAGRRVPALFNGMALAADWLSAASFIGLAGTLYLQGFGGLAFVLGWSGGFVLVAVLLAPYLRRYGGLTIPDFLAERYGGTVPRLLAVVAVLLCSFVYVVAQIVGVGLITSRLTGLAFEVGVFLGLGGILVCSFLGGMRAITWTQVAQYIVLMLAFAVPVAWLSYKQTGSPLALLTYGEQLQRVLQREQALRDDPAERHVQRVWANQAHVLAERLRDPAAALQRERDQLEGHLQALRQLGADAHEIAATERALLRLPRDAAAAEALWRQQWAHAQARAQPLAGVAPQAEPFAGDPHGAAPQREAFETSRRNFLALVFCLMVGTASLPHLLVRFYTVPTVAAARWSVVWGVGFIALLYVTAPALAVFVKHEVLSQLVGMRVDQLPAWVTAWSRVDPALLSVRDVNRDGVLQWGEITLGADIIVLAASEIAGLPYVVAALVAAGGLAAALSTADGLLLAITSALSHDVYYKTLDPQAATARRVTLSKVMLLVVALLAAYLAAQRPADILPLVAAAFSLAASAFFVPLVAGVFWSRANGPGAVAAMVAGVGVTLGYMVVNQPWLRGWLGVGGEPGLWWGIDPIAAGVFGVPASAAALVVVSLLTPAPPAARRAWVRRLRAPAAGGL</sequence>
<dbReference type="InterPro" id="IPR019899">
    <property type="entry name" value="Na/solute_symporter_VC_2705"/>
</dbReference>
<evidence type="ECO:0000256" key="8">
    <source>
        <dbReference type="ARBA" id="ARBA00023136"/>
    </source>
</evidence>
<dbReference type="RefSeq" id="WP_132961407.1">
    <property type="nucleotide sequence ID" value="NZ_SMAH01000001.1"/>
</dbReference>
<keyword evidence="6" id="KW-0769">Symport</keyword>
<feature type="transmembrane region" description="Helical" evidence="11">
    <location>
        <begin position="507"/>
        <end position="534"/>
    </location>
</feature>
<dbReference type="GO" id="GO:0005886">
    <property type="term" value="C:plasma membrane"/>
    <property type="evidence" value="ECO:0007669"/>
    <property type="project" value="TreeGrafter"/>
</dbReference>
<feature type="transmembrane region" description="Helical" evidence="11">
    <location>
        <begin position="114"/>
        <end position="134"/>
    </location>
</feature>
<feature type="transmembrane region" description="Helical" evidence="11">
    <location>
        <begin position="47"/>
        <end position="67"/>
    </location>
</feature>
<evidence type="ECO:0000313" key="14">
    <source>
        <dbReference type="Proteomes" id="UP000295536"/>
    </source>
</evidence>
<comment type="caution">
    <text evidence="12">The sequence shown here is derived from an EMBL/GenBank/DDBJ whole genome shotgun (WGS) entry which is preliminary data.</text>
</comment>
<dbReference type="GO" id="GO:0046942">
    <property type="term" value="P:carboxylic acid transport"/>
    <property type="evidence" value="ECO:0007669"/>
    <property type="project" value="UniProtKB-ARBA"/>
</dbReference>
<dbReference type="Proteomes" id="UP000295536">
    <property type="component" value="Unassembled WGS sequence"/>
</dbReference>
<evidence type="ECO:0000256" key="9">
    <source>
        <dbReference type="ARBA" id="ARBA00023201"/>
    </source>
</evidence>
<dbReference type="Proteomes" id="UP000315577">
    <property type="component" value="Unassembled WGS sequence"/>
</dbReference>
<dbReference type="InterPro" id="IPR001734">
    <property type="entry name" value="Na/solute_symporter"/>
</dbReference>
<comment type="subcellular location">
    <subcellularLocation>
        <location evidence="1">Membrane</location>
        <topology evidence="1">Multi-pass membrane protein</topology>
    </subcellularLocation>
</comment>
<dbReference type="CDD" id="cd11480">
    <property type="entry name" value="SLC5sbd_u4"/>
    <property type="match status" value="1"/>
</dbReference>
<dbReference type="EMBL" id="SMAH01000001">
    <property type="protein sequence ID" value="TCS99954.1"/>
    <property type="molecule type" value="Genomic_DNA"/>
</dbReference>
<evidence type="ECO:0000256" key="5">
    <source>
        <dbReference type="ARBA" id="ARBA00022692"/>
    </source>
</evidence>
<evidence type="ECO:0000256" key="7">
    <source>
        <dbReference type="ARBA" id="ARBA00022989"/>
    </source>
</evidence>
<dbReference type="InterPro" id="IPR018247">
    <property type="entry name" value="EF_Hand_1_Ca_BS"/>
</dbReference>
<dbReference type="InterPro" id="IPR050277">
    <property type="entry name" value="Sodium:Solute_Symporter"/>
</dbReference>
<feature type="transmembrane region" description="Helical" evidence="11">
    <location>
        <begin position="418"/>
        <end position="439"/>
    </location>
</feature>
<dbReference type="PROSITE" id="PS00457">
    <property type="entry name" value="NA_SOLUT_SYMP_2"/>
    <property type="match status" value="1"/>
</dbReference>
<proteinExistence type="inferred from homology"/>
<feature type="transmembrane region" description="Helical" evidence="11">
    <location>
        <begin position="578"/>
        <end position="603"/>
    </location>
</feature>
<keyword evidence="9" id="KW-0739">Sodium transport</keyword>
<feature type="transmembrane region" description="Helical" evidence="11">
    <location>
        <begin position="610"/>
        <end position="632"/>
    </location>
</feature>
<keyword evidence="7 11" id="KW-1133">Transmembrane helix</keyword>
<evidence type="ECO:0000256" key="4">
    <source>
        <dbReference type="ARBA" id="ARBA00022475"/>
    </source>
</evidence>
<organism evidence="12 14">
    <name type="scientific">Tepidimonas ignava</name>
    <dbReference type="NCBI Taxonomy" id="114249"/>
    <lineage>
        <taxon>Bacteria</taxon>
        <taxon>Pseudomonadati</taxon>
        <taxon>Pseudomonadota</taxon>
        <taxon>Betaproteobacteria</taxon>
        <taxon>Burkholderiales</taxon>
        <taxon>Tepidimonas</taxon>
    </lineage>
</organism>
<keyword evidence="9" id="KW-0915">Sodium</keyword>
<dbReference type="InterPro" id="IPR018212">
    <property type="entry name" value="Na/solute_symporter_CS"/>
</dbReference>
<keyword evidence="9" id="KW-0406">Ion transport</keyword>
<evidence type="ECO:0000256" key="3">
    <source>
        <dbReference type="ARBA" id="ARBA00022448"/>
    </source>
</evidence>
<accession>A0A4R3LN59</accession>
<evidence type="ECO:0000256" key="10">
    <source>
        <dbReference type="RuleBase" id="RU362091"/>
    </source>
</evidence>
<feature type="transmembrane region" description="Helical" evidence="11">
    <location>
        <begin position="154"/>
        <end position="181"/>
    </location>
</feature>
<dbReference type="GO" id="GO:0006814">
    <property type="term" value="P:sodium ion transport"/>
    <property type="evidence" value="ECO:0007669"/>
    <property type="project" value="UniProtKB-KW"/>
</dbReference>
<feature type="transmembrane region" description="Helical" evidence="11">
    <location>
        <begin position="17"/>
        <end position="35"/>
    </location>
</feature>
<keyword evidence="4" id="KW-1003">Cell membrane</keyword>
<evidence type="ECO:0000256" key="1">
    <source>
        <dbReference type="ARBA" id="ARBA00004141"/>
    </source>
</evidence>
<feature type="transmembrane region" description="Helical" evidence="11">
    <location>
        <begin position="384"/>
        <end position="406"/>
    </location>
</feature>
<dbReference type="GO" id="GO:0015293">
    <property type="term" value="F:symporter activity"/>
    <property type="evidence" value="ECO:0007669"/>
    <property type="project" value="UniProtKB-KW"/>
</dbReference>
<evidence type="ECO:0000256" key="2">
    <source>
        <dbReference type="ARBA" id="ARBA00006434"/>
    </source>
</evidence>
<evidence type="ECO:0000313" key="15">
    <source>
        <dbReference type="Proteomes" id="UP000315577"/>
    </source>
</evidence>
<dbReference type="PROSITE" id="PS00018">
    <property type="entry name" value="EF_HAND_1"/>
    <property type="match status" value="1"/>
</dbReference>
<dbReference type="Pfam" id="PF00474">
    <property type="entry name" value="SSF"/>
    <property type="match status" value="2"/>
</dbReference>
<reference evidence="13 15" key="2">
    <citation type="submission" date="2019-07" db="EMBL/GenBank/DDBJ databases">
        <title>Tepidimonas ignava SPS-1037 draft genome.</title>
        <authorList>
            <person name="Da Costa M.S."/>
            <person name="Froufe H.J.C."/>
            <person name="Egas C."/>
            <person name="Albuquerque L."/>
        </authorList>
    </citation>
    <scope>NUCLEOTIDE SEQUENCE [LARGE SCALE GENOMIC DNA]</scope>
    <source>
        <strain evidence="13 15">SPS-1037</strain>
    </source>
</reference>
<keyword evidence="8 11" id="KW-0472">Membrane</keyword>
<dbReference type="Gene3D" id="1.20.1730.10">
    <property type="entry name" value="Sodium/glucose cotransporter"/>
    <property type="match status" value="2"/>
</dbReference>
<feature type="transmembrane region" description="Helical" evidence="11">
    <location>
        <begin position="652"/>
        <end position="672"/>
    </location>
</feature>
<dbReference type="PANTHER" id="PTHR48086:SF5">
    <property type="entry name" value="NA(+):SOLUTE SYMPORTER (SSF FAMILY)"/>
    <property type="match status" value="1"/>
</dbReference>
<protein>
    <submittedName>
        <fullName evidence="12 13">Cation/acetate symporter</fullName>
    </submittedName>
</protein>
<keyword evidence="3" id="KW-0813">Transport</keyword>
<name>A0A4R3LN59_9BURK</name>
<dbReference type="PANTHER" id="PTHR48086">
    <property type="entry name" value="SODIUM/PROLINE SYMPORTER-RELATED"/>
    <property type="match status" value="1"/>
</dbReference>
<keyword evidence="5 11" id="KW-0812">Transmembrane</keyword>
<evidence type="ECO:0000313" key="13">
    <source>
        <dbReference type="EMBL" id="TSE23339.1"/>
    </source>
</evidence>
<dbReference type="PROSITE" id="PS50283">
    <property type="entry name" value="NA_SOLUT_SYMP_3"/>
    <property type="match status" value="1"/>
</dbReference>
<evidence type="ECO:0000256" key="11">
    <source>
        <dbReference type="SAM" id="Phobius"/>
    </source>
</evidence>
<reference evidence="12 14" key="1">
    <citation type="submission" date="2019-03" db="EMBL/GenBank/DDBJ databases">
        <title>Genomic Encyclopedia of Type Strains, Phase IV (KMG-IV): sequencing the most valuable type-strain genomes for metagenomic binning, comparative biology and taxonomic classification.</title>
        <authorList>
            <person name="Goeker M."/>
        </authorList>
    </citation>
    <scope>NUCLEOTIDE SEQUENCE [LARGE SCALE GENOMIC DNA]</scope>
    <source>
        <strain evidence="12 14">DSM 12034</strain>
    </source>
</reference>
<dbReference type="NCBIfam" id="TIGR03648">
    <property type="entry name" value="Na_symport_lg"/>
    <property type="match status" value="1"/>
</dbReference>
<feature type="transmembrane region" description="Helical" evidence="11">
    <location>
        <begin position="218"/>
        <end position="237"/>
    </location>
</feature>
<comment type="similarity">
    <text evidence="2 10">Belongs to the sodium:solute symporter (SSF) (TC 2.A.21) family.</text>
</comment>
<evidence type="ECO:0000313" key="12">
    <source>
        <dbReference type="EMBL" id="TCS99954.1"/>
    </source>
</evidence>
<feature type="transmembrane region" description="Helical" evidence="11">
    <location>
        <begin position="188"/>
        <end position="212"/>
    </location>
</feature>
<feature type="transmembrane region" description="Helical" evidence="11">
    <location>
        <begin position="555"/>
        <end position="572"/>
    </location>
</feature>
<feature type="transmembrane region" description="Helical" evidence="11">
    <location>
        <begin position="87"/>
        <end position="107"/>
    </location>
</feature>